<feature type="compositionally biased region" description="Basic and acidic residues" evidence="1">
    <location>
        <begin position="20"/>
        <end position="38"/>
    </location>
</feature>
<reference evidence="2 3" key="1">
    <citation type="submission" date="2020-09" db="EMBL/GenBank/DDBJ databases">
        <title>Characterization and genome sequencing of Ruminiclostridium sp. nov. MA18.</title>
        <authorList>
            <person name="Rettenmaier R."/>
            <person name="Kowollik M.-L."/>
            <person name="Liebl W."/>
            <person name="Zverlov V."/>
        </authorList>
    </citation>
    <scope>NUCLEOTIDE SEQUENCE [LARGE SCALE GENOMIC DNA]</scope>
    <source>
        <strain evidence="2 3">MA18</strain>
    </source>
</reference>
<dbReference type="EMBL" id="CP061336">
    <property type="protein sequence ID" value="QNU65481.1"/>
    <property type="molecule type" value="Genomic_DNA"/>
</dbReference>
<proteinExistence type="predicted"/>
<dbReference type="Proteomes" id="UP000306409">
    <property type="component" value="Chromosome"/>
</dbReference>
<name>A0A7H1VJB9_9FIRM</name>
<dbReference type="KEGG" id="rher:EHE19_011130"/>
<dbReference type="RefSeq" id="WP_171003466.1">
    <property type="nucleotide sequence ID" value="NZ_CP061336.1"/>
</dbReference>
<feature type="compositionally biased region" description="Polar residues" evidence="1">
    <location>
        <begin position="39"/>
        <end position="48"/>
    </location>
</feature>
<sequence length="55" mass="6422">MDITRVAAVSPITRVTAFNRKEARTDDKRREEDTKRNDFANTLKQKINHSFDSKV</sequence>
<organism evidence="2 3">
    <name type="scientific">Ruminiclostridium herbifermentans</name>
    <dbReference type="NCBI Taxonomy" id="2488810"/>
    <lineage>
        <taxon>Bacteria</taxon>
        <taxon>Bacillati</taxon>
        <taxon>Bacillota</taxon>
        <taxon>Clostridia</taxon>
        <taxon>Eubacteriales</taxon>
        <taxon>Oscillospiraceae</taxon>
        <taxon>Ruminiclostridium</taxon>
    </lineage>
</organism>
<evidence type="ECO:0000313" key="3">
    <source>
        <dbReference type="Proteomes" id="UP000306409"/>
    </source>
</evidence>
<feature type="region of interest" description="Disordered" evidence="1">
    <location>
        <begin position="20"/>
        <end position="55"/>
    </location>
</feature>
<evidence type="ECO:0000313" key="2">
    <source>
        <dbReference type="EMBL" id="QNU65481.1"/>
    </source>
</evidence>
<keyword evidence="3" id="KW-1185">Reference proteome</keyword>
<dbReference type="AlphaFoldDB" id="A0A7H1VJB9"/>
<evidence type="ECO:0000256" key="1">
    <source>
        <dbReference type="SAM" id="MobiDB-lite"/>
    </source>
</evidence>
<gene>
    <name evidence="2" type="ORF">EHE19_011130</name>
</gene>
<accession>A0A7H1VJB9</accession>
<protein>
    <submittedName>
        <fullName evidence="2">Uncharacterized protein</fullName>
    </submittedName>
</protein>